<reference evidence="1" key="1">
    <citation type="submission" date="2019-08" db="EMBL/GenBank/DDBJ databases">
        <authorList>
            <person name="Kucharzyk K."/>
            <person name="Murdoch R.W."/>
            <person name="Higgins S."/>
            <person name="Loffler F."/>
        </authorList>
    </citation>
    <scope>NUCLEOTIDE SEQUENCE</scope>
</reference>
<name>A0A645D9S8_9ZZZZ</name>
<gene>
    <name evidence="1" type="ORF">SDC9_133251</name>
</gene>
<comment type="caution">
    <text evidence="1">The sequence shown here is derived from an EMBL/GenBank/DDBJ whole genome shotgun (WGS) entry which is preliminary data.</text>
</comment>
<protein>
    <submittedName>
        <fullName evidence="1">Uncharacterized protein</fullName>
    </submittedName>
</protein>
<proteinExistence type="predicted"/>
<sequence length="195" mass="22067">MFGDLRLERPDPLGVDHAGDAFHNQDVAFVAERLRQRFRGDPAESGVVARDVDVLHRTVEPAVHRDQENAFFLRLFADVGKRPRLLRQDHQRLDALDQQVFNLVDLLGGVARGGDDDFILRILRLDPFFRLFGAVDDSAGPAVVGGGNRHADFRLLRLRVSAGGQPECQQRRAEKHQQFFHDLTLPSVYIESIPR</sequence>
<evidence type="ECO:0000313" key="1">
    <source>
        <dbReference type="EMBL" id="MPM86166.1"/>
    </source>
</evidence>
<dbReference type="AlphaFoldDB" id="A0A645D9S8"/>
<dbReference type="EMBL" id="VSSQ01034278">
    <property type="protein sequence ID" value="MPM86166.1"/>
    <property type="molecule type" value="Genomic_DNA"/>
</dbReference>
<accession>A0A645D9S8</accession>
<organism evidence="1">
    <name type="scientific">bioreactor metagenome</name>
    <dbReference type="NCBI Taxonomy" id="1076179"/>
    <lineage>
        <taxon>unclassified sequences</taxon>
        <taxon>metagenomes</taxon>
        <taxon>ecological metagenomes</taxon>
    </lineage>
</organism>